<accession>A0A430JEE7</accession>
<evidence type="ECO:0000259" key="2">
    <source>
        <dbReference type="Pfam" id="PF03779"/>
    </source>
</evidence>
<dbReference type="AlphaFoldDB" id="A0A430JEE7"/>
<feature type="transmembrane region" description="Helical" evidence="1">
    <location>
        <begin position="29"/>
        <end position="49"/>
    </location>
</feature>
<comment type="caution">
    <text evidence="3">The sequence shown here is derived from an EMBL/GenBank/DDBJ whole genome shotgun (WGS) entry which is preliminary data.</text>
</comment>
<proteinExistence type="predicted"/>
<evidence type="ECO:0000313" key="4">
    <source>
        <dbReference type="Proteomes" id="UP000276128"/>
    </source>
</evidence>
<gene>
    <name evidence="3" type="ORF">EJQ19_13525</name>
</gene>
<reference evidence="3 4" key="1">
    <citation type="submission" date="2018-12" db="EMBL/GenBank/DDBJ databases">
        <title>Bacillus ochoae sp. nov., Paenibacillus whitsoniae sp. nov., Paenibacillus spiritus sp. nov. Isolated from the Mars Exploration Rover during spacecraft assembly.</title>
        <authorList>
            <person name="Seuylemezian A."/>
            <person name="Vaishampayan P."/>
        </authorList>
    </citation>
    <scope>NUCLEOTIDE SEQUENCE [LARGE SCALE GENOMIC DNA]</scope>
    <source>
        <strain evidence="3 4">MER 54</strain>
    </source>
</reference>
<keyword evidence="1" id="KW-0472">Membrane</keyword>
<dbReference type="RefSeq" id="WP_126141750.1">
    <property type="nucleotide sequence ID" value="NZ_RXHU01000034.1"/>
</dbReference>
<protein>
    <recommendedName>
        <fullName evidence="2">SPW repeat-containing integral membrane domain-containing protein</fullName>
    </recommendedName>
</protein>
<name>A0A430JEE7_9BACL</name>
<feature type="transmembrane region" description="Helical" evidence="1">
    <location>
        <begin position="56"/>
        <end position="76"/>
    </location>
</feature>
<dbReference type="InterPro" id="IPR005530">
    <property type="entry name" value="SPW"/>
</dbReference>
<feature type="transmembrane region" description="Helical" evidence="1">
    <location>
        <begin position="82"/>
        <end position="102"/>
    </location>
</feature>
<sequence length="112" mass="12650">MYLKNVLSACLALWFAVSPWVFDFRHETSAMLICLVLGSLQFICSMLALGKSGKRVWQNWVCVCVGALFVAVPNVFELQLKAFFSFVVLGFLTMLLNYANLYPESESHTEQS</sequence>
<organism evidence="3 4">
    <name type="scientific">Paenibacillus whitsoniae</name>
    <dbReference type="NCBI Taxonomy" id="2496558"/>
    <lineage>
        <taxon>Bacteria</taxon>
        <taxon>Bacillati</taxon>
        <taxon>Bacillota</taxon>
        <taxon>Bacilli</taxon>
        <taxon>Bacillales</taxon>
        <taxon>Paenibacillaceae</taxon>
        <taxon>Paenibacillus</taxon>
    </lineage>
</organism>
<keyword evidence="1" id="KW-0812">Transmembrane</keyword>
<dbReference type="Proteomes" id="UP000276128">
    <property type="component" value="Unassembled WGS sequence"/>
</dbReference>
<keyword evidence="1" id="KW-1133">Transmembrane helix</keyword>
<keyword evidence="4" id="KW-1185">Reference proteome</keyword>
<dbReference type="Pfam" id="PF03779">
    <property type="entry name" value="SPW"/>
    <property type="match status" value="1"/>
</dbReference>
<dbReference type="OrthoDB" id="32521at2"/>
<evidence type="ECO:0000313" key="3">
    <source>
        <dbReference type="EMBL" id="RTE09387.1"/>
    </source>
</evidence>
<dbReference type="EMBL" id="RXHU01000034">
    <property type="protein sequence ID" value="RTE09387.1"/>
    <property type="molecule type" value="Genomic_DNA"/>
</dbReference>
<evidence type="ECO:0000256" key="1">
    <source>
        <dbReference type="SAM" id="Phobius"/>
    </source>
</evidence>
<feature type="domain" description="SPW repeat-containing integral membrane" evidence="2">
    <location>
        <begin position="4"/>
        <end position="97"/>
    </location>
</feature>